<keyword evidence="3" id="KW-0812">Transmembrane</keyword>
<dbReference type="RefSeq" id="WP_043906204.1">
    <property type="nucleotide sequence ID" value="NZ_CM002692.1"/>
</dbReference>
<comment type="caution">
    <text evidence="5">The sequence shown here is derived from an EMBL/GenBank/DDBJ whole genome shotgun (WGS) entry which is preliminary data.</text>
</comment>
<evidence type="ECO:0000259" key="4">
    <source>
        <dbReference type="Pfam" id="PF00534"/>
    </source>
</evidence>
<dbReference type="SUPFAM" id="SSF53756">
    <property type="entry name" value="UDP-Glycosyltransferase/glycogen phosphorylase"/>
    <property type="match status" value="1"/>
</dbReference>
<sequence>MKKNIILLTNNFPYGSGEEFLETELQYLSQSFEKIVILSMNNKSPKTRDLPNNVAYERFRRSVIPFYLITLLKMLIIELCFLYKNKKFKYANVKRLIVYTIFASINVKQIEKCIKKYKLKLEDTVIYGYWANQNVLAALLLKNKMPELTFITRAHRYDLYEEAHEGNYLPFRSYIYKNIDFIFTISDQGKNYLLSRYGNLLNSKVETSRLGVNKKFTKEKDFSISKKGNELFIVSCSYLSPVKRIDLLIKELAQIDDINIKWRHIGGGYLWDELNELAEIYLKPKKNIDYKFLGHQKNSEIYKYYLENDIDLFINVSESEGIPVTFMEAQLFGIPIIATNVGGVSEIVSHNKNGYLIEKDFEPGTIRECLKDYMRKSETEKLLMKQEAYNSWKEKFNAEKNYNMFINKLKNM</sequence>
<dbReference type="InterPro" id="IPR001296">
    <property type="entry name" value="Glyco_trans_1"/>
</dbReference>
<dbReference type="Gene3D" id="3.40.50.2000">
    <property type="entry name" value="Glycogen Phosphorylase B"/>
    <property type="match status" value="2"/>
</dbReference>
<protein>
    <submittedName>
        <fullName evidence="5">Glycosyl transferase</fullName>
    </submittedName>
</protein>
<evidence type="ECO:0000256" key="2">
    <source>
        <dbReference type="ARBA" id="ARBA00022679"/>
    </source>
</evidence>
<evidence type="ECO:0000256" key="3">
    <source>
        <dbReference type="SAM" id="Phobius"/>
    </source>
</evidence>
<dbReference type="Proteomes" id="UP000023566">
    <property type="component" value="Chromosome"/>
</dbReference>
<proteinExistence type="predicted"/>
<dbReference type="GO" id="GO:0016757">
    <property type="term" value="F:glycosyltransferase activity"/>
    <property type="evidence" value="ECO:0007669"/>
    <property type="project" value="UniProtKB-KW"/>
</dbReference>
<feature type="transmembrane region" description="Helical" evidence="3">
    <location>
        <begin position="64"/>
        <end position="83"/>
    </location>
</feature>
<keyword evidence="6" id="KW-1185">Reference proteome</keyword>
<dbReference type="PANTHER" id="PTHR12526:SF629">
    <property type="entry name" value="TEICHURONIC ACID BIOSYNTHESIS GLYCOSYLTRANSFERASE TUAH-RELATED"/>
    <property type="match status" value="1"/>
</dbReference>
<name>A0ABC9VAS9_9BACL</name>
<reference evidence="5 6" key="1">
    <citation type="journal article" date="2014" name="Appl. Microbiol. Biotechnol.">
        <title>Transformable facultative thermophile Geobacillus stearothermophilus NUB3621 as a host strain for metabolic engineering.</title>
        <authorList>
            <person name="Blanchard K."/>
            <person name="Robic S."/>
            <person name="Matsumura I."/>
        </authorList>
    </citation>
    <scope>NUCLEOTIDE SEQUENCE [LARGE SCALE GENOMIC DNA]</scope>
    <source>
        <strain evidence="5 6">NUB3621</strain>
    </source>
</reference>
<feature type="domain" description="Glycosyl transferase family 1" evidence="4">
    <location>
        <begin position="218"/>
        <end position="381"/>
    </location>
</feature>
<keyword evidence="1" id="KW-0328">Glycosyltransferase</keyword>
<keyword evidence="3" id="KW-0472">Membrane</keyword>
<keyword evidence="3" id="KW-1133">Transmembrane helix</keyword>
<dbReference type="PANTHER" id="PTHR12526">
    <property type="entry name" value="GLYCOSYLTRANSFERASE"/>
    <property type="match status" value="1"/>
</dbReference>
<organism evidence="5 6">
    <name type="scientific">Parageobacillus genomosp. 1</name>
    <dbReference type="NCBI Taxonomy" id="1295642"/>
    <lineage>
        <taxon>Bacteria</taxon>
        <taxon>Bacillati</taxon>
        <taxon>Bacillota</taxon>
        <taxon>Bacilli</taxon>
        <taxon>Bacillales</taxon>
        <taxon>Anoxybacillaceae</taxon>
        <taxon>Parageobacillus</taxon>
    </lineage>
</organism>
<dbReference type="AlphaFoldDB" id="A0ABC9VAS9"/>
<evidence type="ECO:0000256" key="1">
    <source>
        <dbReference type="ARBA" id="ARBA00022676"/>
    </source>
</evidence>
<dbReference type="EMBL" id="AOTZ01000009">
    <property type="protein sequence ID" value="EZP75250.1"/>
    <property type="molecule type" value="Genomic_DNA"/>
</dbReference>
<gene>
    <name evidence="5" type="ORF">H839_17158</name>
</gene>
<accession>A0ABC9VAS9</accession>
<dbReference type="Pfam" id="PF00534">
    <property type="entry name" value="Glycos_transf_1"/>
    <property type="match status" value="1"/>
</dbReference>
<evidence type="ECO:0000313" key="5">
    <source>
        <dbReference type="EMBL" id="EZP75250.1"/>
    </source>
</evidence>
<evidence type="ECO:0000313" key="6">
    <source>
        <dbReference type="Proteomes" id="UP000023566"/>
    </source>
</evidence>
<keyword evidence="2 5" id="KW-0808">Transferase</keyword>